<dbReference type="EMBL" id="BMBA01000001">
    <property type="protein sequence ID" value="GFZ30410.1"/>
    <property type="molecule type" value="Genomic_DNA"/>
</dbReference>
<organism evidence="1 2">
    <name type="scientific">Clostridium zeae</name>
    <dbReference type="NCBI Taxonomy" id="2759022"/>
    <lineage>
        <taxon>Bacteria</taxon>
        <taxon>Bacillati</taxon>
        <taxon>Bacillota</taxon>
        <taxon>Clostridia</taxon>
        <taxon>Eubacteriales</taxon>
        <taxon>Clostridiaceae</taxon>
        <taxon>Clostridium</taxon>
    </lineage>
</organism>
<keyword evidence="2" id="KW-1185">Reference proteome</keyword>
<dbReference type="RefSeq" id="WP_308483197.1">
    <property type="nucleotide sequence ID" value="NZ_BMBA01000001.1"/>
</dbReference>
<gene>
    <name evidence="1" type="ORF">CSC2_09360</name>
</gene>
<reference evidence="1 2" key="1">
    <citation type="journal article" date="2021" name="Int. J. Syst. Evol. Microbiol.">
        <title>Clostridium zeae sp. nov., isolated from corn silage.</title>
        <authorList>
            <person name="Kobayashi H."/>
            <person name="Tanizawa Y."/>
            <person name="Yagura M."/>
            <person name="Sakamoto M."/>
            <person name="Ohkuma M."/>
            <person name="Tohno M."/>
        </authorList>
    </citation>
    <scope>NUCLEOTIDE SEQUENCE [LARGE SCALE GENOMIC DNA]</scope>
    <source>
        <strain evidence="1 2">CSC2</strain>
    </source>
</reference>
<comment type="caution">
    <text evidence="1">The sequence shown here is derived from an EMBL/GenBank/DDBJ whole genome shotgun (WGS) entry which is preliminary data.</text>
</comment>
<accession>A0ABQ1E6K5</accession>
<sequence length="46" mass="5427">MQSIYTSYECNSCKKESVLIIEELSGFKGYLQWPYCSSKRQERKAN</sequence>
<dbReference type="Proteomes" id="UP000663802">
    <property type="component" value="Unassembled WGS sequence"/>
</dbReference>
<name>A0ABQ1E6K5_9CLOT</name>
<evidence type="ECO:0000313" key="1">
    <source>
        <dbReference type="EMBL" id="GFZ30410.1"/>
    </source>
</evidence>
<evidence type="ECO:0000313" key="2">
    <source>
        <dbReference type="Proteomes" id="UP000663802"/>
    </source>
</evidence>
<protein>
    <submittedName>
        <fullName evidence="1">Uncharacterized protein</fullName>
    </submittedName>
</protein>
<proteinExistence type="predicted"/>